<dbReference type="OrthoDB" id="9810372at2"/>
<dbReference type="EMBL" id="AUPZ01000014">
    <property type="protein sequence ID" value="EQB34837.1"/>
    <property type="molecule type" value="Genomic_DNA"/>
</dbReference>
<dbReference type="RefSeq" id="WP_021288289.1">
    <property type="nucleotide sequence ID" value="NZ_AUPZ01000014.1"/>
</dbReference>
<dbReference type="Proteomes" id="UP000015520">
    <property type="component" value="Unassembled WGS sequence"/>
</dbReference>
<evidence type="ECO:0000256" key="1">
    <source>
        <dbReference type="ARBA" id="ARBA00006479"/>
    </source>
</evidence>
<dbReference type="Pfam" id="PF00480">
    <property type="entry name" value="ROK"/>
    <property type="match status" value="1"/>
</dbReference>
<comment type="caution">
    <text evidence="2">The sequence shown here is derived from an EMBL/GenBank/DDBJ whole genome shotgun (WGS) entry which is preliminary data.</text>
</comment>
<evidence type="ECO:0000313" key="3">
    <source>
        <dbReference type="Proteomes" id="UP000015520"/>
    </source>
</evidence>
<accession>T0JDC8</accession>
<gene>
    <name evidence="2" type="ORF">M947_10225</name>
</gene>
<protein>
    <recommendedName>
        <fullName evidence="4">ROK family transcriptional regulator</fullName>
    </recommendedName>
</protein>
<organism evidence="2 3">
    <name type="scientific">Sulfurimonas hongkongensis</name>
    <dbReference type="NCBI Taxonomy" id="1172190"/>
    <lineage>
        <taxon>Bacteria</taxon>
        <taxon>Pseudomonadati</taxon>
        <taxon>Campylobacterota</taxon>
        <taxon>Epsilonproteobacteria</taxon>
        <taxon>Campylobacterales</taxon>
        <taxon>Sulfurimonadaceae</taxon>
        <taxon>Sulfurimonas</taxon>
    </lineage>
</organism>
<dbReference type="STRING" id="1172190.M947_10225"/>
<dbReference type="InterPro" id="IPR043129">
    <property type="entry name" value="ATPase_NBD"/>
</dbReference>
<comment type="similarity">
    <text evidence="1">Belongs to the ROK (NagC/XylR) family.</text>
</comment>
<proteinExistence type="inferred from homology"/>
<dbReference type="SUPFAM" id="SSF53067">
    <property type="entry name" value="Actin-like ATPase domain"/>
    <property type="match status" value="1"/>
</dbReference>
<dbReference type="PANTHER" id="PTHR18964">
    <property type="entry name" value="ROK (REPRESSOR, ORF, KINASE) FAMILY"/>
    <property type="match status" value="1"/>
</dbReference>
<dbReference type="AlphaFoldDB" id="T0JDC8"/>
<reference evidence="2 3" key="1">
    <citation type="submission" date="2013-07" db="EMBL/GenBank/DDBJ databases">
        <title>Sulfurimonas hongkongensis AST-10 Genome Sequencing.</title>
        <authorList>
            <person name="Cai L."/>
            <person name="Zhang T."/>
        </authorList>
    </citation>
    <scope>NUCLEOTIDE SEQUENCE [LARGE SCALE GENOMIC DNA]</scope>
    <source>
        <strain evidence="2 3">AST-10</strain>
    </source>
</reference>
<dbReference type="eggNOG" id="COG1940">
    <property type="taxonomic scope" value="Bacteria"/>
</dbReference>
<dbReference type="InterPro" id="IPR049874">
    <property type="entry name" value="ROK_cs"/>
</dbReference>
<evidence type="ECO:0000313" key="2">
    <source>
        <dbReference type="EMBL" id="EQB34837.1"/>
    </source>
</evidence>
<name>T0JDC8_9BACT</name>
<keyword evidence="3" id="KW-1185">Reference proteome</keyword>
<dbReference type="Gene3D" id="3.30.420.40">
    <property type="match status" value="2"/>
</dbReference>
<dbReference type="InterPro" id="IPR000600">
    <property type="entry name" value="ROK"/>
</dbReference>
<evidence type="ECO:0008006" key="4">
    <source>
        <dbReference type="Google" id="ProtNLM"/>
    </source>
</evidence>
<dbReference type="PANTHER" id="PTHR18964:SF149">
    <property type="entry name" value="BIFUNCTIONAL UDP-N-ACETYLGLUCOSAMINE 2-EPIMERASE_N-ACETYLMANNOSAMINE KINASE"/>
    <property type="match status" value="1"/>
</dbReference>
<dbReference type="PATRIC" id="fig|1172190.3.peg.1980"/>
<dbReference type="PROSITE" id="PS01125">
    <property type="entry name" value="ROK"/>
    <property type="match status" value="1"/>
</dbReference>
<sequence>MTLVIDAGGTHLRAEIYREDKLLKKLNEKSSAVGLASWIETIIKEYSDVKTICISYAGQVKNGVIISAPNIKVDIHEIKEYFKEKYEIGLFIENDLNCAVLAEGTYLKEEDICAVYVGTGLGLGVVSSGNLITGFSGVATELGHIPYKEAPFECGCGKDNCIELFASGSALAKWKKHKNIDSKLTLQELKETPEFSEIYEEFELALLYAISTAITLFNPKVVVLGGGIIESNPKLESIIASKIKNYAMPVALDGVKIMTTKLKNAPTIGALMLRDSK</sequence>